<feature type="transmembrane region" description="Helical" evidence="1">
    <location>
        <begin position="18"/>
        <end position="38"/>
    </location>
</feature>
<name>A0A1I2B374_9BACT</name>
<keyword evidence="3" id="KW-1185">Reference proteome</keyword>
<dbReference type="Proteomes" id="UP000198964">
    <property type="component" value="Unassembled WGS sequence"/>
</dbReference>
<gene>
    <name evidence="2" type="ORF">SAMN05216283_101278</name>
</gene>
<protein>
    <submittedName>
        <fullName evidence="2">Uncharacterized protein</fullName>
    </submittedName>
</protein>
<keyword evidence="1" id="KW-0812">Transmembrane</keyword>
<proteinExistence type="predicted"/>
<keyword evidence="1" id="KW-1133">Transmembrane helix</keyword>
<evidence type="ECO:0000313" key="3">
    <source>
        <dbReference type="Proteomes" id="UP000198964"/>
    </source>
</evidence>
<evidence type="ECO:0000256" key="1">
    <source>
        <dbReference type="SAM" id="Phobius"/>
    </source>
</evidence>
<keyword evidence="1" id="KW-0472">Membrane</keyword>
<accession>A0A1I2B374</accession>
<evidence type="ECO:0000313" key="2">
    <source>
        <dbReference type="EMBL" id="SFE49620.1"/>
    </source>
</evidence>
<dbReference type="EMBL" id="FONW01000001">
    <property type="protein sequence ID" value="SFE49620.1"/>
    <property type="molecule type" value="Genomic_DNA"/>
</dbReference>
<reference evidence="2 3" key="1">
    <citation type="submission" date="2016-10" db="EMBL/GenBank/DDBJ databases">
        <authorList>
            <person name="de Groot N.N."/>
        </authorList>
    </citation>
    <scope>NUCLEOTIDE SEQUENCE [LARGE SCALE GENOMIC DNA]</scope>
    <source>
        <strain evidence="2 3">CGMCC 1.9156</strain>
    </source>
</reference>
<sequence length="46" mass="5157">METQNSTPETTPKKSKDFIWLLVGLIGLILALILLKYLMSYFGLVG</sequence>
<dbReference type="AlphaFoldDB" id="A0A1I2B374"/>
<organism evidence="2 3">
    <name type="scientific">Sunxiuqinia elliptica</name>
    <dbReference type="NCBI Taxonomy" id="655355"/>
    <lineage>
        <taxon>Bacteria</taxon>
        <taxon>Pseudomonadati</taxon>
        <taxon>Bacteroidota</taxon>
        <taxon>Bacteroidia</taxon>
        <taxon>Marinilabiliales</taxon>
        <taxon>Prolixibacteraceae</taxon>
        <taxon>Sunxiuqinia</taxon>
    </lineage>
</organism>